<proteinExistence type="predicted"/>
<feature type="transmembrane region" description="Helical" evidence="1">
    <location>
        <begin position="6"/>
        <end position="27"/>
    </location>
</feature>
<accession>A0A4R2NQD7</accession>
<organism evidence="2 3">
    <name type="scientific">Tenacibaculum skagerrakense</name>
    <dbReference type="NCBI Taxonomy" id="186571"/>
    <lineage>
        <taxon>Bacteria</taxon>
        <taxon>Pseudomonadati</taxon>
        <taxon>Bacteroidota</taxon>
        <taxon>Flavobacteriia</taxon>
        <taxon>Flavobacteriales</taxon>
        <taxon>Flavobacteriaceae</taxon>
        <taxon>Tenacibaculum</taxon>
    </lineage>
</organism>
<dbReference type="AlphaFoldDB" id="A0A4R2NQD7"/>
<feature type="transmembrane region" description="Helical" evidence="1">
    <location>
        <begin position="104"/>
        <end position="122"/>
    </location>
</feature>
<evidence type="ECO:0008006" key="4">
    <source>
        <dbReference type="Google" id="ProtNLM"/>
    </source>
</evidence>
<evidence type="ECO:0000313" key="3">
    <source>
        <dbReference type="Proteomes" id="UP000294564"/>
    </source>
</evidence>
<name>A0A4R2NQD7_9FLAO</name>
<feature type="transmembrane region" description="Helical" evidence="1">
    <location>
        <begin position="39"/>
        <end position="61"/>
    </location>
</feature>
<protein>
    <recommendedName>
        <fullName evidence="4">DoxX-like protein</fullName>
    </recommendedName>
</protein>
<evidence type="ECO:0000256" key="1">
    <source>
        <dbReference type="SAM" id="Phobius"/>
    </source>
</evidence>
<dbReference type="RefSeq" id="WP_132795355.1">
    <property type="nucleotide sequence ID" value="NZ_SLXM01000008.1"/>
</dbReference>
<sequence length="130" mass="14564">MTYKQVTSIVIYFFFAVAIKAVMGVVIAEYKTGTVCPKLFNFPLCYIILVFFLIALTTHIINKGITLYYIFLGIVLLITLIASILHISGKFVCPQTVLKGIPKCYYALGLVTGLLLLKYLQFKDIEKGLV</sequence>
<dbReference type="EMBL" id="SLXM01000008">
    <property type="protein sequence ID" value="TCP23535.1"/>
    <property type="molecule type" value="Genomic_DNA"/>
</dbReference>
<reference evidence="2 3" key="1">
    <citation type="submission" date="2019-03" db="EMBL/GenBank/DDBJ databases">
        <title>Genomic Encyclopedia of Type Strains, Phase IV (KMG-IV): sequencing the most valuable type-strain genomes for metagenomic binning, comparative biology and taxonomic classification.</title>
        <authorList>
            <person name="Goeker M."/>
        </authorList>
    </citation>
    <scope>NUCLEOTIDE SEQUENCE [LARGE SCALE GENOMIC DNA]</scope>
    <source>
        <strain evidence="2 3">DSM 14836</strain>
    </source>
</reference>
<keyword evidence="1" id="KW-0472">Membrane</keyword>
<feature type="transmembrane region" description="Helical" evidence="1">
    <location>
        <begin position="67"/>
        <end position="92"/>
    </location>
</feature>
<evidence type="ECO:0000313" key="2">
    <source>
        <dbReference type="EMBL" id="TCP23535.1"/>
    </source>
</evidence>
<gene>
    <name evidence="2" type="ORF">EV195_1084</name>
</gene>
<dbReference type="OrthoDB" id="1451971at2"/>
<keyword evidence="1" id="KW-1133">Transmembrane helix</keyword>
<comment type="caution">
    <text evidence="2">The sequence shown here is derived from an EMBL/GenBank/DDBJ whole genome shotgun (WGS) entry which is preliminary data.</text>
</comment>
<keyword evidence="3" id="KW-1185">Reference proteome</keyword>
<keyword evidence="1" id="KW-0812">Transmembrane</keyword>
<dbReference type="Proteomes" id="UP000294564">
    <property type="component" value="Unassembled WGS sequence"/>
</dbReference>